<dbReference type="InterPro" id="IPR023827">
    <property type="entry name" value="Peptidase_S8_Asp-AS"/>
</dbReference>
<evidence type="ECO:0000256" key="2">
    <source>
        <dbReference type="ARBA" id="ARBA00022670"/>
    </source>
</evidence>
<protein>
    <submittedName>
        <fullName evidence="8">S8 family serine peptidase</fullName>
    </submittedName>
</protein>
<evidence type="ECO:0000256" key="3">
    <source>
        <dbReference type="ARBA" id="ARBA00022801"/>
    </source>
</evidence>
<comment type="caution">
    <text evidence="8">The sequence shown here is derived from an EMBL/GenBank/DDBJ whole genome shotgun (WGS) entry which is preliminary data.</text>
</comment>
<dbReference type="Pfam" id="PF09136">
    <property type="entry name" value="Glucodextran_B"/>
    <property type="match status" value="1"/>
</dbReference>
<feature type="active site" description="Charge relay system" evidence="5">
    <location>
        <position position="433"/>
    </location>
</feature>
<dbReference type="Pfam" id="PF20773">
    <property type="entry name" value="InhA-like_MAM"/>
    <property type="match status" value="1"/>
</dbReference>
<dbReference type="PROSITE" id="PS00136">
    <property type="entry name" value="SUBTILASE_ASP"/>
    <property type="match status" value="1"/>
</dbReference>
<feature type="signal peptide" evidence="6">
    <location>
        <begin position="1"/>
        <end position="16"/>
    </location>
</feature>
<comment type="similarity">
    <text evidence="1 5">Belongs to the peptidase S8 family.</text>
</comment>
<accession>A0ABS6JAE7</accession>
<evidence type="ECO:0000313" key="8">
    <source>
        <dbReference type="EMBL" id="MBU9710656.1"/>
    </source>
</evidence>
<organism evidence="8 9">
    <name type="scientific">Evansella tamaricis</name>
    <dbReference type="NCBI Taxonomy" id="2069301"/>
    <lineage>
        <taxon>Bacteria</taxon>
        <taxon>Bacillati</taxon>
        <taxon>Bacillota</taxon>
        <taxon>Bacilli</taxon>
        <taxon>Bacillales</taxon>
        <taxon>Bacillaceae</taxon>
        <taxon>Evansella</taxon>
    </lineage>
</organism>
<dbReference type="PROSITE" id="PS00138">
    <property type="entry name" value="SUBTILASE_SER"/>
    <property type="match status" value="1"/>
</dbReference>
<dbReference type="InterPro" id="IPR023828">
    <property type="entry name" value="Peptidase_S8_Ser-AS"/>
</dbReference>
<evidence type="ECO:0000313" key="9">
    <source>
        <dbReference type="Proteomes" id="UP000784880"/>
    </source>
</evidence>
<dbReference type="Pfam" id="PF13620">
    <property type="entry name" value="CarboxypepD_reg"/>
    <property type="match status" value="1"/>
</dbReference>
<dbReference type="InterPro" id="IPR003961">
    <property type="entry name" value="FN3_dom"/>
</dbReference>
<reference evidence="8 9" key="1">
    <citation type="submission" date="2021-06" db="EMBL/GenBank/DDBJ databases">
        <title>Bacillus sp. RD4P76, an endophyte from a halophyte.</title>
        <authorList>
            <person name="Sun J.-Q."/>
        </authorList>
    </citation>
    <scope>NUCLEOTIDE SEQUENCE [LARGE SCALE GENOMIC DNA]</scope>
    <source>
        <strain evidence="8 9">CGMCC 1.15917</strain>
    </source>
</reference>
<dbReference type="Pfam" id="PF00082">
    <property type="entry name" value="Peptidase_S8"/>
    <property type="match status" value="1"/>
</dbReference>
<dbReference type="InterPro" id="IPR000209">
    <property type="entry name" value="Peptidase_S8/S53_dom"/>
</dbReference>
<keyword evidence="4 5" id="KW-0720">Serine protease</keyword>
<dbReference type="InterPro" id="IPR051048">
    <property type="entry name" value="Peptidase_S8/S53_subtilisin"/>
</dbReference>
<feature type="active site" description="Charge relay system" evidence="5">
    <location>
        <position position="261"/>
    </location>
</feature>
<dbReference type="PROSITE" id="PS50853">
    <property type="entry name" value="FN3"/>
    <property type="match status" value="1"/>
</dbReference>
<evidence type="ECO:0000256" key="5">
    <source>
        <dbReference type="PROSITE-ProRule" id="PRU01240"/>
    </source>
</evidence>
<feature type="chain" id="PRO_5046977021" evidence="6">
    <location>
        <begin position="17"/>
        <end position="1767"/>
    </location>
</feature>
<feature type="domain" description="Fibronectin type-III" evidence="7">
    <location>
        <begin position="778"/>
        <end position="870"/>
    </location>
</feature>
<dbReference type="PANTHER" id="PTHR43399">
    <property type="entry name" value="SUBTILISIN-RELATED"/>
    <property type="match status" value="1"/>
</dbReference>
<feature type="active site" description="Charge relay system" evidence="5">
    <location>
        <position position="214"/>
    </location>
</feature>
<dbReference type="Proteomes" id="UP000784880">
    <property type="component" value="Unassembled WGS sequence"/>
</dbReference>
<dbReference type="Pfam" id="PF22888">
    <property type="entry name" value="FIMAH"/>
    <property type="match status" value="1"/>
</dbReference>
<name>A0ABS6JAE7_9BACI</name>
<sequence>MILILILLFTPFASVAANTSGYNSNSKDITTMKEVTKKQAEAKVENTIMKDLEKSEYVEVLIELTEQVDTTKVAAEAKQKAGLNATDHHKKMTARYAVVDSLQTAAKTTQEPIIATLEKAKEAGDVKEFQSFYIMNVISVTASKEVIEKLSYFPEVASIKENALEKLVEPVKGEEPPVIASDDSIEWNIERVQAPDVWDTFGVTGEGIVVGVIDTGVQWDHPALKDNFRGYNPEDPDNPDAFGNWYDGIGNNSLPFDTHGHGTHVTGTVMGQEPTGDNKIGVAPGAQWIAASACSSAGCPRDALLAAGEYMLAPEGDPSLAPDIVQNSWGSAPGIDEWYRPMVTAWRDAGQLPVFSAGNDGPGAQTVTPPANYPESYAIAATDSNDIVASFSSRGPANYSGDQKPNLSAPGVSIRSSVPGSSYEGGPLWSGTSMASPHVSGVAALLLSIDASLSPDELEEIMNETATPLTDSQYTEVPNDGYGMGLVNAFEAVSLIADGTGFISGQVLTDGSDEEPPTIEHHPIDFTFSGLELPITATITDNVAVLEAEVILSHETLEEDISIPLSRVSGDHLNGNYQAVIPPMYSIEPGFEYQILAHDFGGNTTATDTFFVEVQFGIVPGEYSQDFEDYPLGWEMNGSWEWGEPSGDSPDPVVGSKVIGTNLSGNYPPNAADLLLLPPMDLRDAEEASLRLNHWYDIEAGWDYGFIGISTDLGETWELIDEFSARDQEWRNLFIDLNPYAGSENPIFVAFELVSDGIIEYTGWYLDNVELVGEDTEAPDAPTGLEASSTSTGINLSWNASIAPDTNGYNIYRTTTSGSNYEMIGTTAHTEFTDNATEAGLEYFYVVTAFDYSDNESDYSNEVSGIPPAVEFIFHTDFDSDNGGFTTGGTNNSWEWGVPTSGPGEAYSGESLWATNLSGSYNNNEDSWIMSPEIELSADLSFAELNFTYWQNIENNWDFGYVEVTSDNGSTWDTLESYTNVFENWNTGEISLDSYIGETIQFRFALDTDGSVTRPGWYIDDVYVLGAVENGTEQKPSIQTESTPLERVSVDTSREKLSGYEMEYVIQKESASYEYKKVSGGSNILSSDGLPVSGTVTILETNRTTNTNPLTGEYTLRSGATEEGETVTVRAEAYGFYPEEVSLSITEDETTYHNFILDPLPSGNIEGTVTNQFTEFPVADASIRVVEDPLVPSVTTNESGNFLMENIYEGDYTLHVTAQGYHPAYYDVTVEGGEVVELNISLEQFIGYEDEIAYDNGIAENALVLNAAGNGLGVKFSPDGMAEIRGVNMFIWGSDFPSPGGNEINIVVYDTDENGNPNERVIGPVPVEVERGDWNYIDLTDYSFTTDRDFYITTLQDQIGDFSPAVGTDEEFPNAERSYLYINGAFEPHFDNGNFMIRANVAYALQAPEITSPEDGLYTSEDSIDITGEFGGDGEITVYNNGEETGIAERDGSGPFTATISLSEGENEIFVQGDADGIPLPSNLITVIKDSIAPEITIESPSEGSVTNAQVVDVAGFVADENLSTVSINGTTVDTDEDGAFSQRLIVDEGENTFTVEALDLAGNSSSETVTIFVDWTDPTIENIEPSEDVTIAPGESVTVSFTSDSEGGEASFRVTIPSAMSTNSVGTQMVEVEPGVYEGTWTAPDAHFENAVIEITMTDAAGNTASAVAGGTLSVIEEEPMTPQELEQFIDELVDSGEIPRQAGNQLGNALSNAEKHYSGGRINQAINQLELFLSRIDSNHMRNVSDEVKETLREAAEALIEEWSE</sequence>
<evidence type="ECO:0000259" key="7">
    <source>
        <dbReference type="PROSITE" id="PS50853"/>
    </source>
</evidence>
<evidence type="ECO:0000256" key="6">
    <source>
        <dbReference type="SAM" id="SignalP"/>
    </source>
</evidence>
<dbReference type="PANTHER" id="PTHR43399:SF4">
    <property type="entry name" value="CELL WALL-ASSOCIATED PROTEASE"/>
    <property type="match status" value="1"/>
</dbReference>
<keyword evidence="3 5" id="KW-0378">Hydrolase</keyword>
<evidence type="ECO:0000256" key="1">
    <source>
        <dbReference type="ARBA" id="ARBA00011073"/>
    </source>
</evidence>
<dbReference type="PROSITE" id="PS51892">
    <property type="entry name" value="SUBTILASE"/>
    <property type="match status" value="1"/>
</dbReference>
<dbReference type="EMBL" id="JAHQCS010000042">
    <property type="protein sequence ID" value="MBU9710656.1"/>
    <property type="molecule type" value="Genomic_DNA"/>
</dbReference>
<keyword evidence="2 5" id="KW-0645">Protease</keyword>
<gene>
    <name evidence="8" type="ORF">KS419_02720</name>
</gene>
<proteinExistence type="inferred from homology"/>
<keyword evidence="6" id="KW-0732">Signal</keyword>
<keyword evidence="9" id="KW-1185">Reference proteome</keyword>
<dbReference type="InterPro" id="IPR054470">
    <property type="entry name" value="FIMAH_dom"/>
</dbReference>
<dbReference type="RefSeq" id="WP_217064552.1">
    <property type="nucleotide sequence ID" value="NZ_JAHQCS010000042.1"/>
</dbReference>
<evidence type="ECO:0000256" key="4">
    <source>
        <dbReference type="ARBA" id="ARBA00022825"/>
    </source>
</evidence>